<accession>A8GLN3</accession>
<evidence type="ECO:0000259" key="1">
    <source>
        <dbReference type="PROSITE" id="PS51750"/>
    </source>
</evidence>
<evidence type="ECO:0000313" key="2">
    <source>
        <dbReference type="EMBL" id="ABV44023.1"/>
    </source>
</evidence>
<dbReference type="eggNOG" id="COG3617">
    <property type="taxonomic scope" value="Bacteria"/>
</dbReference>
<gene>
    <name evidence="2" type="ordered locus">Spro_4931</name>
</gene>
<dbReference type="InterPro" id="IPR003497">
    <property type="entry name" value="BRO_N_domain"/>
</dbReference>
<geneLocation type="plasmid" evidence="2">
    <name>pSPRO01</name>
</geneLocation>
<keyword evidence="2" id="KW-0614">Plasmid</keyword>
<dbReference type="SMART" id="SM01040">
    <property type="entry name" value="Bro-N"/>
    <property type="match status" value="1"/>
</dbReference>
<proteinExistence type="predicted"/>
<dbReference type="EMBL" id="CP000827">
    <property type="protein sequence ID" value="ABV44023.1"/>
    <property type="molecule type" value="Genomic_DNA"/>
</dbReference>
<dbReference type="KEGG" id="spe:Spro_4931"/>
<dbReference type="PROSITE" id="PS51750">
    <property type="entry name" value="BRO_N"/>
    <property type="match status" value="1"/>
</dbReference>
<feature type="domain" description="Bro-N" evidence="1">
    <location>
        <begin position="1"/>
        <end position="114"/>
    </location>
</feature>
<dbReference type="AlphaFoldDB" id="A8GLN3"/>
<sequence length="353" mass="39696">MTNQLAFRDTQFNVVNHVNQIWLTSKELAAALKYSSAKSVTDIYNKNEDEFTDAMSLVVESMTNGINGSKRRMKVRVFSLRGAHLIAMFARTAVAKEFRRWVLDILDKEASGSPAPLVVRTERNNYLAMNELLERPRSFVSEFNGMAYVDSKTLSRVYGVSSRALHSVVKRMEFTPDFAERNIVKCKGGGYQFTLWGFLLLSRHIEGDLSSEVTLAFIRALMANTGETAGSSLDTPLLVDSDYRRRARDYTAEMFQRWYRQATAAGISVDDFNRADIDKFADGLLADALTRFRVEVGFNQHLEAKISILPQDVVQLAPSSKESMSHLIQNVVDTDVLQEMLIAGITRLGHSAK</sequence>
<protein>
    <submittedName>
        <fullName evidence="2">Prophage antirepressor-like protein</fullName>
    </submittedName>
</protein>
<organism evidence="2">
    <name type="scientific">Serratia proteamaculans (strain 568)</name>
    <dbReference type="NCBI Taxonomy" id="399741"/>
    <lineage>
        <taxon>Bacteria</taxon>
        <taxon>Pseudomonadati</taxon>
        <taxon>Pseudomonadota</taxon>
        <taxon>Gammaproteobacteria</taxon>
        <taxon>Enterobacterales</taxon>
        <taxon>Yersiniaceae</taxon>
        <taxon>Serratia</taxon>
    </lineage>
</organism>
<dbReference type="OrthoDB" id="5574448at2"/>
<dbReference type="HOGENOM" id="CLU_785020_0_0_6"/>
<dbReference type="Pfam" id="PF02498">
    <property type="entry name" value="Bro-N"/>
    <property type="match status" value="1"/>
</dbReference>
<reference evidence="2" key="1">
    <citation type="submission" date="2007-09" db="EMBL/GenBank/DDBJ databases">
        <title>Complete sequence of plasmid of Serratia proteamaculans 568.</title>
        <authorList>
            <consortium name="US DOE Joint Genome Institute"/>
            <person name="Copeland A."/>
            <person name="Lucas S."/>
            <person name="Lapidus A."/>
            <person name="Barry K."/>
            <person name="Glavina del Rio T."/>
            <person name="Dalin E."/>
            <person name="Tice H."/>
            <person name="Pitluck S."/>
            <person name="Chain P."/>
            <person name="Malfatti S."/>
            <person name="Shin M."/>
            <person name="Vergez L."/>
            <person name="Schmutz J."/>
            <person name="Larimer F."/>
            <person name="Land M."/>
            <person name="Hauser L."/>
            <person name="Kyrpides N."/>
            <person name="Kim E."/>
            <person name="Taghavi S."/>
            <person name="Newman L."/>
            <person name="Vangronsveld J."/>
            <person name="van der Lelie D."/>
            <person name="Richardson P."/>
        </authorList>
    </citation>
    <scope>NUCLEOTIDE SEQUENCE [LARGE SCALE GENOMIC DNA]</scope>
    <source>
        <strain evidence="2">568</strain>
        <plasmid evidence="2">pSPRO01</plasmid>
    </source>
</reference>
<name>A8GLN3_SERP5</name>